<proteinExistence type="predicted"/>
<keyword evidence="1" id="KW-1133">Transmembrane helix</keyword>
<keyword evidence="1" id="KW-0812">Transmembrane</keyword>
<dbReference type="Proteomes" id="UP000650994">
    <property type="component" value="Unassembled WGS sequence"/>
</dbReference>
<evidence type="ECO:0000313" key="3">
    <source>
        <dbReference type="Proteomes" id="UP000650994"/>
    </source>
</evidence>
<feature type="transmembrane region" description="Helical" evidence="1">
    <location>
        <begin position="7"/>
        <end position="29"/>
    </location>
</feature>
<sequence>MKYIHYFTAAICTLIFLIIVLYASPLYIINQIRYGFYVEEFVQEYGLSFNNSYVYIINRFIGLVFWTSIFINVGLLLFKKINIKTKGKISLISLIILLLIIFSPKMF</sequence>
<keyword evidence="1" id="KW-0472">Membrane</keyword>
<dbReference type="EMBL" id="BMFL01000003">
    <property type="protein sequence ID" value="GGE90196.1"/>
    <property type="molecule type" value="Genomic_DNA"/>
</dbReference>
<feature type="transmembrane region" description="Helical" evidence="1">
    <location>
        <begin position="89"/>
        <end position="106"/>
    </location>
</feature>
<name>A0ABQ1TE41_9FLAO</name>
<keyword evidence="3" id="KW-1185">Reference proteome</keyword>
<gene>
    <name evidence="2" type="ORF">GCM10010984_04870</name>
</gene>
<evidence type="ECO:0000313" key="2">
    <source>
        <dbReference type="EMBL" id="GGE90196.1"/>
    </source>
</evidence>
<feature type="transmembrane region" description="Helical" evidence="1">
    <location>
        <begin position="53"/>
        <end position="77"/>
    </location>
</feature>
<organism evidence="2 3">
    <name type="scientific">Chishuiella changwenlii</name>
    <dbReference type="NCBI Taxonomy" id="1434701"/>
    <lineage>
        <taxon>Bacteria</taxon>
        <taxon>Pseudomonadati</taxon>
        <taxon>Bacteroidota</taxon>
        <taxon>Flavobacteriia</taxon>
        <taxon>Flavobacteriales</taxon>
        <taxon>Weeksellaceae</taxon>
        <taxon>Chishuiella</taxon>
    </lineage>
</organism>
<protein>
    <submittedName>
        <fullName evidence="2">Uncharacterized protein</fullName>
    </submittedName>
</protein>
<reference evidence="3" key="1">
    <citation type="journal article" date="2019" name="Int. J. Syst. Evol. Microbiol.">
        <title>The Global Catalogue of Microorganisms (GCM) 10K type strain sequencing project: providing services to taxonomists for standard genome sequencing and annotation.</title>
        <authorList>
            <consortium name="The Broad Institute Genomics Platform"/>
            <consortium name="The Broad Institute Genome Sequencing Center for Infectious Disease"/>
            <person name="Wu L."/>
            <person name="Ma J."/>
        </authorList>
    </citation>
    <scope>NUCLEOTIDE SEQUENCE [LARGE SCALE GENOMIC DNA]</scope>
    <source>
        <strain evidence="3">CGMCC 1.12707</strain>
    </source>
</reference>
<accession>A0ABQ1TE41</accession>
<comment type="caution">
    <text evidence="2">The sequence shown here is derived from an EMBL/GenBank/DDBJ whole genome shotgun (WGS) entry which is preliminary data.</text>
</comment>
<evidence type="ECO:0000256" key="1">
    <source>
        <dbReference type="SAM" id="Phobius"/>
    </source>
</evidence>